<feature type="signal peptide" evidence="8">
    <location>
        <begin position="1"/>
        <end position="16"/>
    </location>
</feature>
<dbReference type="PANTHER" id="PTHR10127">
    <property type="entry name" value="DISCOIDIN, CUB, EGF, LAMININ , AND ZINC METALLOPROTEASE DOMAIN CONTAINING"/>
    <property type="match status" value="1"/>
</dbReference>
<dbReference type="InterPro" id="IPR006026">
    <property type="entry name" value="Peptidase_Metallo"/>
</dbReference>
<keyword evidence="4 8" id="KW-0862">Zinc</keyword>
<dbReference type="Gene3D" id="3.40.390.10">
    <property type="entry name" value="Collagenase (Catalytic Domain)"/>
    <property type="match status" value="1"/>
</dbReference>
<dbReference type="SUPFAM" id="SSF57424">
    <property type="entry name" value="LDL receptor-like module"/>
    <property type="match status" value="1"/>
</dbReference>
<evidence type="ECO:0000256" key="2">
    <source>
        <dbReference type="ARBA" id="ARBA00022723"/>
    </source>
</evidence>
<dbReference type="EC" id="3.4.24.-" evidence="8"/>
<comment type="cofactor">
    <cofactor evidence="8">
        <name>Zn(2+)</name>
        <dbReference type="ChEBI" id="CHEBI:29105"/>
    </cofactor>
    <text evidence="8">Binds 1 zinc ion per subunit.</text>
</comment>
<feature type="disulfide bond" evidence="7">
    <location>
        <begin position="519"/>
        <end position="534"/>
    </location>
</feature>
<keyword evidence="1 8" id="KW-0645">Protease</keyword>
<comment type="caution">
    <text evidence="7">Lacks conserved residue(s) required for the propagation of feature annotation.</text>
</comment>
<evidence type="ECO:0000256" key="4">
    <source>
        <dbReference type="ARBA" id="ARBA00022833"/>
    </source>
</evidence>
<dbReference type="SMART" id="SM00192">
    <property type="entry name" value="LDLa"/>
    <property type="match status" value="1"/>
</dbReference>
<dbReference type="PRINTS" id="PR00480">
    <property type="entry name" value="ASTACIN"/>
</dbReference>
<dbReference type="Pfam" id="PF01400">
    <property type="entry name" value="Astacin"/>
    <property type="match status" value="1"/>
</dbReference>
<keyword evidence="8" id="KW-0732">Signal</keyword>
<dbReference type="Gene3D" id="4.10.400.10">
    <property type="entry name" value="Low-density Lipoprotein Receptor"/>
    <property type="match status" value="1"/>
</dbReference>
<evidence type="ECO:0000256" key="8">
    <source>
        <dbReference type="RuleBase" id="RU361183"/>
    </source>
</evidence>
<dbReference type="CDD" id="cd00112">
    <property type="entry name" value="LDLa"/>
    <property type="match status" value="1"/>
</dbReference>
<dbReference type="InterPro" id="IPR001506">
    <property type="entry name" value="Peptidase_M12A"/>
</dbReference>
<feature type="disulfide bond" evidence="7">
    <location>
        <begin position="507"/>
        <end position="525"/>
    </location>
</feature>
<dbReference type="InterPro" id="IPR024079">
    <property type="entry name" value="MetalloPept_cat_dom_sf"/>
</dbReference>
<evidence type="ECO:0000256" key="1">
    <source>
        <dbReference type="ARBA" id="ARBA00022670"/>
    </source>
</evidence>
<reference evidence="10 11" key="1">
    <citation type="submission" date="2021-04" db="EMBL/GenBank/DDBJ databases">
        <authorList>
            <person name="Bliznina A."/>
        </authorList>
    </citation>
    <scope>NUCLEOTIDE SEQUENCE [LARGE SCALE GENOMIC DNA]</scope>
</reference>
<accession>A0ABN7T7H4</accession>
<keyword evidence="6 7" id="KW-1015">Disulfide bond</keyword>
<dbReference type="PROSITE" id="PS51864">
    <property type="entry name" value="ASTACIN"/>
    <property type="match status" value="1"/>
</dbReference>
<feature type="chain" id="PRO_5044962313" description="Metalloendopeptidase" evidence="8">
    <location>
        <begin position="17"/>
        <end position="980"/>
    </location>
</feature>
<keyword evidence="11" id="KW-1185">Reference proteome</keyword>
<organism evidence="10 11">
    <name type="scientific">Oikopleura dioica</name>
    <name type="common">Tunicate</name>
    <dbReference type="NCBI Taxonomy" id="34765"/>
    <lineage>
        <taxon>Eukaryota</taxon>
        <taxon>Metazoa</taxon>
        <taxon>Chordata</taxon>
        <taxon>Tunicata</taxon>
        <taxon>Appendicularia</taxon>
        <taxon>Copelata</taxon>
        <taxon>Oikopleuridae</taxon>
        <taxon>Oikopleura</taxon>
    </lineage>
</organism>
<evidence type="ECO:0000256" key="6">
    <source>
        <dbReference type="ARBA" id="ARBA00023157"/>
    </source>
</evidence>
<proteinExistence type="predicted"/>
<keyword evidence="3 8" id="KW-0378">Hydrolase</keyword>
<gene>
    <name evidence="10" type="ORF">OKIOD_LOCUS13544</name>
</gene>
<evidence type="ECO:0000256" key="5">
    <source>
        <dbReference type="ARBA" id="ARBA00023049"/>
    </source>
</evidence>
<keyword evidence="5 8" id="KW-0482">Metalloprotease</keyword>
<evidence type="ECO:0000259" key="9">
    <source>
        <dbReference type="PROSITE" id="PS51864"/>
    </source>
</evidence>
<evidence type="ECO:0000256" key="3">
    <source>
        <dbReference type="ARBA" id="ARBA00022801"/>
    </source>
</evidence>
<dbReference type="InterPro" id="IPR002172">
    <property type="entry name" value="LDrepeatLR_classA_rpt"/>
</dbReference>
<dbReference type="SMART" id="SM00235">
    <property type="entry name" value="ZnMc"/>
    <property type="match status" value="1"/>
</dbReference>
<feature type="domain" description="Peptidase M12A" evidence="9">
    <location>
        <begin position="281"/>
        <end position="497"/>
    </location>
</feature>
<dbReference type="InterPro" id="IPR036055">
    <property type="entry name" value="LDL_receptor-like_sf"/>
</dbReference>
<protein>
    <recommendedName>
        <fullName evidence="8">Metalloendopeptidase</fullName>
        <ecNumber evidence="8">3.4.24.-</ecNumber>
    </recommendedName>
</protein>
<dbReference type="EMBL" id="OU015567">
    <property type="protein sequence ID" value="CAG5110369.1"/>
    <property type="molecule type" value="Genomic_DNA"/>
</dbReference>
<evidence type="ECO:0000313" key="10">
    <source>
        <dbReference type="EMBL" id="CAG5110369.1"/>
    </source>
</evidence>
<dbReference type="PROSITE" id="PS50068">
    <property type="entry name" value="LDLRA_2"/>
    <property type="match status" value="1"/>
</dbReference>
<keyword evidence="2 8" id="KW-0479">Metal-binding</keyword>
<evidence type="ECO:0000313" key="11">
    <source>
        <dbReference type="Proteomes" id="UP001158576"/>
    </source>
</evidence>
<name>A0ABN7T7H4_OIKDI</name>
<dbReference type="PANTHER" id="PTHR10127:SF780">
    <property type="entry name" value="METALLOENDOPEPTIDASE"/>
    <property type="match status" value="1"/>
</dbReference>
<sequence length="980" mass="111410">MKILAVILATIWAGWKIDFERMDEVAQFAQFEACKSAVQDVLYANPIQNGEFSCDFLDSPVPHHTISCAAHCDDDIEHEAQWKKSEFFVQCRPEPKTVTKIKGEQSCFEVLEDKCKPFYDETLFPMGAFILKRHGKRPPHKLARFELRCHDYGRKAKATCMSNIGTLKVKPSNLLETLCLPYCDPPEAIGGEWIFVKQKQNGDRVFKLICPALGTEMDGNIICKKMTGEFKHKIYNEEDFLTFCEPEAHIFSRMISRPFLKPIDAWISAADPPRPTLEGRGAMRADIKKWQFKKDKEGAWIVPIWQDDSFVENILTPLNTWERVDWINKELNKCVKFVEIERRHRRRYTHRLRLVGNQKLPCFSYIGAQEEGDQDIGWVEKCSSGGHIGAYLMTALGFTYEHMRPDRDDYVDIDWSSVGVGRDYAFLKLPFELNEDLGLPYDYRSVLHFGTYHLGQVNRDGSRNPVMTKKDGSEIKPNRLRLTSMDAAKICKAYGCNDGCGHQWTTCRNGEPLFAHRHCDGYVDCEDGSDEDGCNDTIFTSCCTKFSVDLGKSDTNVIFQHIGMYNGRMAYISNHPHGKYLYFRQGKWAIGELLGGQYAWYWTDDAEIDQASLFASLGSNREVEKPTMFDEPCPDGLEFRSTVNVRVFFKLDNCIDGGDHPPPAGQPEAGHPLEIPHKPAATKIPGQVGGHIKPDSVHAPIGPTVAAPTQRPTDLPELQTCNIGDQSKVLGGKNVHWFAGTICEIECKVNNRVGICGPEDKYPMFEKEHQPGKIRCLSTGTWDYFPTCKCQKDDCMAPKTLFTKRELNVVGSYYDCMHPDPELNKIVSKTYLRKNPLGTVCEAKCPDSHYLECYGMNKYTTCSINTSYKPTFDQTHQCNCVGKCGDPKDSLLIGEKVVVPCLETDQFCHLQCPSWDGKNWELRFGTQNFVKWDGWLECKCKVGQECAWYANNQPAMDYIHCVEHSTDIRREGRNTTTVSD</sequence>
<dbReference type="SUPFAM" id="SSF55486">
    <property type="entry name" value="Metalloproteases ('zincins'), catalytic domain"/>
    <property type="match status" value="1"/>
</dbReference>
<evidence type="ECO:0000256" key="7">
    <source>
        <dbReference type="PROSITE-ProRule" id="PRU00124"/>
    </source>
</evidence>
<dbReference type="Proteomes" id="UP001158576">
    <property type="component" value="Chromosome 2"/>
</dbReference>